<feature type="compositionally biased region" description="Polar residues" evidence="1">
    <location>
        <begin position="329"/>
        <end position="345"/>
    </location>
</feature>
<dbReference type="InterPro" id="IPR016712">
    <property type="entry name" value="Rbsml_bS1m-like"/>
</dbReference>
<keyword evidence="2" id="KW-0689">Ribosomal protein</keyword>
<evidence type="ECO:0000256" key="1">
    <source>
        <dbReference type="SAM" id="MobiDB-lite"/>
    </source>
</evidence>
<name>A0ABP0EMT6_9ASCO</name>
<dbReference type="PANTHER" id="PTHR28058">
    <property type="entry name" value="37S RIBOSOMAL PROTEIN MRP51, MITOCHONDRIAL"/>
    <property type="match status" value="1"/>
</dbReference>
<evidence type="ECO:0000313" key="2">
    <source>
        <dbReference type="EMBL" id="CAK7920475.1"/>
    </source>
</evidence>
<reference evidence="2 3" key="1">
    <citation type="submission" date="2024-01" db="EMBL/GenBank/DDBJ databases">
        <authorList>
            <consortium name="Genoscope - CEA"/>
            <person name="William W."/>
        </authorList>
    </citation>
    <scope>NUCLEOTIDE SEQUENCE [LARGE SCALE GENOMIC DNA]</scope>
    <source>
        <strain evidence="2 3">29B2s-10</strain>
    </source>
</reference>
<dbReference type="Proteomes" id="UP001497600">
    <property type="component" value="Chromosome H"/>
</dbReference>
<proteinExistence type="predicted"/>
<evidence type="ECO:0000313" key="3">
    <source>
        <dbReference type="Proteomes" id="UP001497600"/>
    </source>
</evidence>
<protein>
    <submittedName>
        <fullName evidence="2">37S ribosomal protein Mrp51p, mitochondrial</fullName>
    </submittedName>
</protein>
<dbReference type="EMBL" id="OZ004260">
    <property type="protein sequence ID" value="CAK7920475.1"/>
    <property type="molecule type" value="Genomic_DNA"/>
</dbReference>
<sequence>MNNQELYKLFKNSKLAQVATPLKPKLRQNTHSPTHQIIYTPKSSAIRSNFGIKSYLPKKIGDSHIVFNDIDNKKNMPDVEKYSGAYYNRLKFQETGATVKNYFTETNPLFPSPSTKSNHTGLLSSENLLSALNLSDRATVSDVKRLIKSNPDMYKSFQTWLLNNNPQALTSSNPSLVLKNLREFLKSAPADKIAKYEISLMDFSRKLGKRSNHAPAADVQGTAGFSYMLKGRFNNTPNGVKYGAIVPGRMVNEREAAIGGFVAKSNDRTTILQSNYSKSYPGKHQRQFVMPFKITEAELTPKGGVRMYVDGVKVGSWLQKTGAEDTSLDRSNYQPSNPNFGSASERNGRDSIALRNLMNLISH</sequence>
<dbReference type="Pfam" id="PF11709">
    <property type="entry name" value="Mit_ribos_Mrp51"/>
    <property type="match status" value="1"/>
</dbReference>
<organism evidence="2 3">
    <name type="scientific">[Candida] anglica</name>
    <dbReference type="NCBI Taxonomy" id="148631"/>
    <lineage>
        <taxon>Eukaryota</taxon>
        <taxon>Fungi</taxon>
        <taxon>Dikarya</taxon>
        <taxon>Ascomycota</taxon>
        <taxon>Saccharomycotina</taxon>
        <taxon>Pichiomycetes</taxon>
        <taxon>Debaryomycetaceae</taxon>
        <taxon>Kurtzmaniella</taxon>
    </lineage>
</organism>
<accession>A0ABP0EMT6</accession>
<dbReference type="GO" id="GO:0005840">
    <property type="term" value="C:ribosome"/>
    <property type="evidence" value="ECO:0007669"/>
    <property type="project" value="UniProtKB-KW"/>
</dbReference>
<keyword evidence="2" id="KW-0687">Ribonucleoprotein</keyword>
<dbReference type="PANTHER" id="PTHR28058:SF1">
    <property type="entry name" value="SMALL RIBOSOMAL SUBUNIT PROTEIN BS1M"/>
    <property type="match status" value="1"/>
</dbReference>
<gene>
    <name evidence="2" type="primary">MRP51</name>
    <name evidence="2" type="ORF">CAAN4_H02696</name>
</gene>
<feature type="region of interest" description="Disordered" evidence="1">
    <location>
        <begin position="324"/>
        <end position="348"/>
    </location>
</feature>
<dbReference type="PIRSF" id="PIRSF018156">
    <property type="entry name" value="MRPL51_fungal"/>
    <property type="match status" value="1"/>
</dbReference>
<keyword evidence="3" id="KW-1185">Reference proteome</keyword>